<keyword evidence="1" id="KW-1133">Transmembrane helix</keyword>
<proteinExistence type="predicted"/>
<dbReference type="RefSeq" id="WP_345630235.1">
    <property type="nucleotide sequence ID" value="NZ_BAABJQ010000008.1"/>
</dbReference>
<dbReference type="EMBL" id="BAABJQ010000008">
    <property type="protein sequence ID" value="GAA5185999.1"/>
    <property type="molecule type" value="Genomic_DNA"/>
</dbReference>
<feature type="transmembrane region" description="Helical" evidence="1">
    <location>
        <begin position="42"/>
        <end position="62"/>
    </location>
</feature>
<feature type="transmembrane region" description="Helical" evidence="1">
    <location>
        <begin position="12"/>
        <end position="36"/>
    </location>
</feature>
<feature type="transmembrane region" description="Helical" evidence="1">
    <location>
        <begin position="168"/>
        <end position="190"/>
    </location>
</feature>
<keyword evidence="3" id="KW-1185">Reference proteome</keyword>
<keyword evidence="1" id="KW-0812">Transmembrane</keyword>
<protein>
    <recommendedName>
        <fullName evidence="4">DUF3592 domain-containing protein</fullName>
    </recommendedName>
</protein>
<feature type="transmembrane region" description="Helical" evidence="1">
    <location>
        <begin position="69"/>
        <end position="88"/>
    </location>
</feature>
<evidence type="ECO:0000313" key="3">
    <source>
        <dbReference type="Proteomes" id="UP001501570"/>
    </source>
</evidence>
<comment type="caution">
    <text evidence="2">The sequence shown here is derived from an EMBL/GenBank/DDBJ whole genome shotgun (WGS) entry which is preliminary data.</text>
</comment>
<dbReference type="Proteomes" id="UP001501570">
    <property type="component" value="Unassembled WGS sequence"/>
</dbReference>
<evidence type="ECO:0008006" key="4">
    <source>
        <dbReference type="Google" id="ProtNLM"/>
    </source>
</evidence>
<evidence type="ECO:0000256" key="1">
    <source>
        <dbReference type="SAM" id="Phobius"/>
    </source>
</evidence>
<organism evidence="2 3">
    <name type="scientific">Rugosimonospora acidiphila</name>
    <dbReference type="NCBI Taxonomy" id="556531"/>
    <lineage>
        <taxon>Bacteria</taxon>
        <taxon>Bacillati</taxon>
        <taxon>Actinomycetota</taxon>
        <taxon>Actinomycetes</taxon>
        <taxon>Micromonosporales</taxon>
        <taxon>Micromonosporaceae</taxon>
        <taxon>Rugosimonospora</taxon>
    </lineage>
</organism>
<name>A0ABP9RU04_9ACTN</name>
<keyword evidence="1" id="KW-0472">Membrane</keyword>
<reference evidence="3" key="1">
    <citation type="journal article" date="2019" name="Int. J. Syst. Evol. Microbiol.">
        <title>The Global Catalogue of Microorganisms (GCM) 10K type strain sequencing project: providing services to taxonomists for standard genome sequencing and annotation.</title>
        <authorList>
            <consortium name="The Broad Institute Genomics Platform"/>
            <consortium name="The Broad Institute Genome Sequencing Center for Infectious Disease"/>
            <person name="Wu L."/>
            <person name="Ma J."/>
        </authorList>
    </citation>
    <scope>NUCLEOTIDE SEQUENCE [LARGE SCALE GENOMIC DNA]</scope>
    <source>
        <strain evidence="3">JCM 18304</strain>
    </source>
</reference>
<accession>A0ABP9RU04</accession>
<sequence>MLTGVRRREIQLRYGLVLAAVLTGPTWIAGIAAILIPPIWGPGLLVGPVTVVLAAVVVSQLFPELRRVVAVACVLLAFLAATFTAIWMPSAVLDVRGTQVAALVATERVVQGKHDWHKYELRGTDGRPIPGTLTEYDDVYDPGDRVDVVVDPGHHVAPEAADELNGDWVIGIIAAGLLVLTTALSIGVGSRTSMEQVDLRIRGRYRSRH</sequence>
<evidence type="ECO:0000313" key="2">
    <source>
        <dbReference type="EMBL" id="GAA5185999.1"/>
    </source>
</evidence>
<gene>
    <name evidence="2" type="ORF">GCM10023322_31260</name>
</gene>